<accession>Q0CI99</accession>
<dbReference type="Gene3D" id="3.40.50.1820">
    <property type="entry name" value="alpha/beta hydrolase"/>
    <property type="match status" value="1"/>
</dbReference>
<keyword evidence="1" id="KW-0378">Hydrolase</keyword>
<gene>
    <name evidence="5" type="ORF">ATEG_06585</name>
</gene>
<dbReference type="PRINTS" id="PR00111">
    <property type="entry name" value="ABHYDROLASE"/>
</dbReference>
<dbReference type="InterPro" id="IPR029058">
    <property type="entry name" value="AB_hydrolase_fold"/>
</dbReference>
<dbReference type="GO" id="GO:0016787">
    <property type="term" value="F:hydrolase activity"/>
    <property type="evidence" value="ECO:0007669"/>
    <property type="project" value="UniProtKB-KW"/>
</dbReference>
<dbReference type="PANTHER" id="PTHR43329">
    <property type="entry name" value="EPOXIDE HYDROLASE"/>
    <property type="match status" value="1"/>
</dbReference>
<dbReference type="InterPro" id="IPR000073">
    <property type="entry name" value="AB_hydrolase_1"/>
</dbReference>
<dbReference type="Proteomes" id="UP000007963">
    <property type="component" value="Unassembled WGS sequence"/>
</dbReference>
<protein>
    <recommendedName>
        <fullName evidence="4">AB hydrolase-1 domain-containing protein</fullName>
    </recommendedName>
</protein>
<dbReference type="RefSeq" id="XP_001215763.1">
    <property type="nucleotide sequence ID" value="XM_001215763.1"/>
</dbReference>
<comment type="similarity">
    <text evidence="2">Belongs to the AB hydrolase superfamily. Epoxide hydrolase family.</text>
</comment>
<dbReference type="ESTHER" id="asptn-q0ci99">
    <property type="family name" value="Epoxide_hydrolase"/>
</dbReference>
<dbReference type="EMBL" id="CH476602">
    <property type="protein sequence ID" value="EAU33129.1"/>
    <property type="molecule type" value="Genomic_DNA"/>
</dbReference>
<reference evidence="6" key="1">
    <citation type="submission" date="2005-09" db="EMBL/GenBank/DDBJ databases">
        <title>Annotation of the Aspergillus terreus NIH2624 genome.</title>
        <authorList>
            <person name="Birren B.W."/>
            <person name="Lander E.S."/>
            <person name="Galagan J.E."/>
            <person name="Nusbaum C."/>
            <person name="Devon K."/>
            <person name="Henn M."/>
            <person name="Ma L.-J."/>
            <person name="Jaffe D.B."/>
            <person name="Butler J."/>
            <person name="Alvarez P."/>
            <person name="Gnerre S."/>
            <person name="Grabherr M."/>
            <person name="Kleber M."/>
            <person name="Mauceli E.W."/>
            <person name="Brockman W."/>
            <person name="Rounsley S."/>
            <person name="Young S.K."/>
            <person name="LaButti K."/>
            <person name="Pushparaj V."/>
            <person name="DeCaprio D."/>
            <person name="Crawford M."/>
            <person name="Koehrsen M."/>
            <person name="Engels R."/>
            <person name="Montgomery P."/>
            <person name="Pearson M."/>
            <person name="Howarth C."/>
            <person name="Larson L."/>
            <person name="Luoma S."/>
            <person name="White J."/>
            <person name="Alvarado L."/>
            <person name="Kodira C.D."/>
            <person name="Zeng Q."/>
            <person name="Oleary S."/>
            <person name="Yandava C."/>
            <person name="Denning D.W."/>
            <person name="Nierman W.C."/>
            <person name="Milne T."/>
            <person name="Madden K."/>
        </authorList>
    </citation>
    <scope>NUCLEOTIDE SEQUENCE [LARGE SCALE GENOMIC DNA]</scope>
    <source>
        <strain evidence="6">NIH 2624 / FGSC A1156</strain>
    </source>
</reference>
<name>Q0CI99_ASPTN</name>
<feature type="region of interest" description="Disordered" evidence="3">
    <location>
        <begin position="147"/>
        <end position="170"/>
    </location>
</feature>
<dbReference type="GeneID" id="4322377"/>
<sequence length="398" mass="43753">MYRSRLIPTNTLTFHILEAGHTPDNSRPLLLLLHGFPEIAFSWRKVIPQLADAGYYVVAPDQRGFGQTTGWDTRPFDTVDLSTFSLTTFVRDMVLLVHALGYRTVQCVVGHDCGAVTAAMCALVRPDLFKSLVLLSHPFNGTPAVPFNTANRPTGETPDPATGNGGTESAAGDHVHAELAARGRKHYKWYYSTESANADMHLPAADLHTFLRGYFYLKSGAWAGNKPRPLAAWSAAELAQLPYYYVMPAAATMPEAVAAHMAGESAEAVRRSHAWLSDEELAVYVGEYARTGFQGGLNWYRVRTAAGGRYTRDFEVFAGKKIEVPCAFVSGKLDWGIYQEPGALQKMADGTVCSDFRTMRLVDGVGHWAPQECPDEVVEVILELVHYASDEVDYANAK</sequence>
<proteinExistence type="inferred from homology"/>
<dbReference type="PRINTS" id="PR00412">
    <property type="entry name" value="EPOXHYDRLASE"/>
</dbReference>
<evidence type="ECO:0000313" key="6">
    <source>
        <dbReference type="Proteomes" id="UP000007963"/>
    </source>
</evidence>
<dbReference type="STRING" id="341663.Q0CI99"/>
<evidence type="ECO:0000256" key="3">
    <source>
        <dbReference type="SAM" id="MobiDB-lite"/>
    </source>
</evidence>
<dbReference type="eggNOG" id="KOG4178">
    <property type="taxonomic scope" value="Eukaryota"/>
</dbReference>
<evidence type="ECO:0000256" key="2">
    <source>
        <dbReference type="ARBA" id="ARBA00038334"/>
    </source>
</evidence>
<dbReference type="Pfam" id="PF00561">
    <property type="entry name" value="Abhydrolase_1"/>
    <property type="match status" value="1"/>
</dbReference>
<feature type="domain" description="AB hydrolase-1" evidence="4">
    <location>
        <begin position="28"/>
        <end position="145"/>
    </location>
</feature>
<evidence type="ECO:0000259" key="4">
    <source>
        <dbReference type="Pfam" id="PF00561"/>
    </source>
</evidence>
<dbReference type="InterPro" id="IPR000639">
    <property type="entry name" value="Epox_hydrolase-like"/>
</dbReference>
<dbReference type="OrthoDB" id="408373at2759"/>
<evidence type="ECO:0000313" key="5">
    <source>
        <dbReference type="EMBL" id="EAU33129.1"/>
    </source>
</evidence>
<dbReference type="VEuPathDB" id="FungiDB:ATEG_06585"/>
<organism evidence="5 6">
    <name type="scientific">Aspergillus terreus (strain NIH 2624 / FGSC A1156)</name>
    <dbReference type="NCBI Taxonomy" id="341663"/>
    <lineage>
        <taxon>Eukaryota</taxon>
        <taxon>Fungi</taxon>
        <taxon>Dikarya</taxon>
        <taxon>Ascomycota</taxon>
        <taxon>Pezizomycotina</taxon>
        <taxon>Eurotiomycetes</taxon>
        <taxon>Eurotiomycetidae</taxon>
        <taxon>Eurotiales</taxon>
        <taxon>Aspergillaceae</taxon>
        <taxon>Aspergillus</taxon>
        <taxon>Aspergillus subgen. Circumdati</taxon>
    </lineage>
</organism>
<evidence type="ECO:0000256" key="1">
    <source>
        <dbReference type="ARBA" id="ARBA00022801"/>
    </source>
</evidence>
<dbReference type="OMA" id="NWYRVRT"/>
<dbReference type="AlphaFoldDB" id="Q0CI99"/>
<dbReference type="SUPFAM" id="SSF53474">
    <property type="entry name" value="alpha/beta-Hydrolases"/>
    <property type="match status" value="1"/>
</dbReference>
<dbReference type="HOGENOM" id="CLU_020336_7_4_1"/>